<dbReference type="Proteomes" id="UP000499080">
    <property type="component" value="Unassembled WGS sequence"/>
</dbReference>
<comment type="caution">
    <text evidence="1">The sequence shown here is derived from an EMBL/GenBank/DDBJ whole genome shotgun (WGS) entry which is preliminary data.</text>
</comment>
<dbReference type="AlphaFoldDB" id="A0A4Y2UCH9"/>
<gene>
    <name evidence="1" type="ORF">AVEN_123910_1</name>
</gene>
<protein>
    <submittedName>
        <fullName evidence="1">Uncharacterized protein</fullName>
    </submittedName>
</protein>
<organism evidence="1 2">
    <name type="scientific">Araneus ventricosus</name>
    <name type="common">Orbweaver spider</name>
    <name type="synonym">Epeira ventricosa</name>
    <dbReference type="NCBI Taxonomy" id="182803"/>
    <lineage>
        <taxon>Eukaryota</taxon>
        <taxon>Metazoa</taxon>
        <taxon>Ecdysozoa</taxon>
        <taxon>Arthropoda</taxon>
        <taxon>Chelicerata</taxon>
        <taxon>Arachnida</taxon>
        <taxon>Araneae</taxon>
        <taxon>Araneomorphae</taxon>
        <taxon>Entelegynae</taxon>
        <taxon>Araneoidea</taxon>
        <taxon>Araneidae</taxon>
        <taxon>Araneus</taxon>
    </lineage>
</organism>
<keyword evidence="2" id="KW-1185">Reference proteome</keyword>
<accession>A0A4Y2UCH9</accession>
<sequence length="59" mass="6306">LPSQENQYRASESPRACCPLYFSSSALINAPVLGVSPRIHRQIHGGLDGSRSGEISTPP</sequence>
<evidence type="ECO:0000313" key="1">
    <source>
        <dbReference type="EMBL" id="GBO09336.1"/>
    </source>
</evidence>
<name>A0A4Y2UCH9_ARAVE</name>
<dbReference type="EMBL" id="BGPR01034795">
    <property type="protein sequence ID" value="GBO09336.1"/>
    <property type="molecule type" value="Genomic_DNA"/>
</dbReference>
<feature type="non-terminal residue" evidence="1">
    <location>
        <position position="1"/>
    </location>
</feature>
<proteinExistence type="predicted"/>
<evidence type="ECO:0000313" key="2">
    <source>
        <dbReference type="Proteomes" id="UP000499080"/>
    </source>
</evidence>
<reference evidence="1 2" key="1">
    <citation type="journal article" date="2019" name="Sci. Rep.">
        <title>Orb-weaving spider Araneus ventricosus genome elucidates the spidroin gene catalogue.</title>
        <authorList>
            <person name="Kono N."/>
            <person name="Nakamura H."/>
            <person name="Ohtoshi R."/>
            <person name="Moran D.A.P."/>
            <person name="Shinohara A."/>
            <person name="Yoshida Y."/>
            <person name="Fujiwara M."/>
            <person name="Mori M."/>
            <person name="Tomita M."/>
            <person name="Arakawa K."/>
        </authorList>
    </citation>
    <scope>NUCLEOTIDE SEQUENCE [LARGE SCALE GENOMIC DNA]</scope>
</reference>